<protein>
    <submittedName>
        <fullName evidence="3">SWIM zinc finger family protein</fullName>
    </submittedName>
</protein>
<reference evidence="4" key="1">
    <citation type="journal article" date="2019" name="Int. J. Syst. Evol. Microbiol.">
        <title>The Global Catalogue of Microorganisms (GCM) 10K type strain sequencing project: providing services to taxonomists for standard genome sequencing and annotation.</title>
        <authorList>
            <consortium name="The Broad Institute Genomics Platform"/>
            <consortium name="The Broad Institute Genome Sequencing Center for Infectious Disease"/>
            <person name="Wu L."/>
            <person name="Ma J."/>
        </authorList>
    </citation>
    <scope>NUCLEOTIDE SEQUENCE [LARGE SCALE GENOMIC DNA]</scope>
    <source>
        <strain evidence="4">CCUG 63369</strain>
    </source>
</reference>
<name>A0ABW3BLS5_9ACTN</name>
<evidence type="ECO:0000313" key="3">
    <source>
        <dbReference type="EMBL" id="MFD0804281.1"/>
    </source>
</evidence>
<evidence type="ECO:0000313" key="4">
    <source>
        <dbReference type="Proteomes" id="UP001596956"/>
    </source>
</evidence>
<comment type="caution">
    <text evidence="3">The sequence shown here is derived from an EMBL/GenBank/DDBJ whole genome shotgun (WGS) entry which is preliminary data.</text>
</comment>
<accession>A0ABW3BLS5</accession>
<proteinExistence type="predicted"/>
<dbReference type="EMBL" id="JBHTHR010001517">
    <property type="protein sequence ID" value="MFD0804281.1"/>
    <property type="molecule type" value="Genomic_DNA"/>
</dbReference>
<gene>
    <name evidence="3" type="ORF">ACFQZU_23600</name>
</gene>
<keyword evidence="1" id="KW-0479">Metal-binding</keyword>
<keyword evidence="1" id="KW-0862">Zinc</keyword>
<evidence type="ECO:0000259" key="2">
    <source>
        <dbReference type="PROSITE" id="PS50966"/>
    </source>
</evidence>
<organism evidence="3 4">
    <name type="scientific">Streptomonospora algeriensis</name>
    <dbReference type="NCBI Taxonomy" id="995084"/>
    <lineage>
        <taxon>Bacteria</taxon>
        <taxon>Bacillati</taxon>
        <taxon>Actinomycetota</taxon>
        <taxon>Actinomycetes</taxon>
        <taxon>Streptosporangiales</taxon>
        <taxon>Nocardiopsidaceae</taxon>
        <taxon>Streptomonospora</taxon>
    </lineage>
</organism>
<feature type="domain" description="SWIM-type" evidence="2">
    <location>
        <begin position="60"/>
        <end position="90"/>
    </location>
</feature>
<keyword evidence="1" id="KW-0863">Zinc-finger</keyword>
<dbReference type="Proteomes" id="UP001596956">
    <property type="component" value="Unassembled WGS sequence"/>
</dbReference>
<feature type="non-terminal residue" evidence="3">
    <location>
        <position position="92"/>
    </location>
</feature>
<dbReference type="InterPro" id="IPR007527">
    <property type="entry name" value="Znf_SWIM"/>
</dbReference>
<dbReference type="PROSITE" id="PS50966">
    <property type="entry name" value="ZF_SWIM"/>
    <property type="match status" value="1"/>
</dbReference>
<keyword evidence="4" id="KW-1185">Reference proteome</keyword>
<sequence>MSTRWTTDDVWALAPDPPSRKAAVKTADPSLWSAAGHRFAVGSAAPAVWGECAGSGRTSYRVAAELDSPPAYRCSCPSRKTPCKHALALLHL</sequence>
<dbReference type="Pfam" id="PF04434">
    <property type="entry name" value="SWIM"/>
    <property type="match status" value="1"/>
</dbReference>
<evidence type="ECO:0000256" key="1">
    <source>
        <dbReference type="PROSITE-ProRule" id="PRU00325"/>
    </source>
</evidence>